<feature type="transmembrane region" description="Helical" evidence="11">
    <location>
        <begin position="92"/>
        <end position="111"/>
    </location>
</feature>
<dbReference type="PANTHER" id="PTHR11767">
    <property type="entry name" value="INWARD RECTIFIER POTASSIUM CHANNEL"/>
    <property type="match status" value="1"/>
</dbReference>
<keyword evidence="10" id="KW-0407">Ion channel</keyword>
<dbReference type="HOGENOM" id="CLU_022738_2_0_3"/>
<evidence type="ECO:0000256" key="6">
    <source>
        <dbReference type="ARBA" id="ARBA00022958"/>
    </source>
</evidence>
<dbReference type="SUPFAM" id="SSF81324">
    <property type="entry name" value="Voltage-gated potassium channels"/>
    <property type="match status" value="1"/>
</dbReference>
<keyword evidence="3" id="KW-0633">Potassium transport</keyword>
<dbReference type="GO" id="GO:1990573">
    <property type="term" value="P:potassium ion import across plasma membrane"/>
    <property type="evidence" value="ECO:0007669"/>
    <property type="project" value="TreeGrafter"/>
</dbReference>
<keyword evidence="6" id="KW-0630">Potassium</keyword>
<feature type="transmembrane region" description="Helical" evidence="11">
    <location>
        <begin position="61"/>
        <end position="80"/>
    </location>
</feature>
<dbReference type="Gene3D" id="1.10.287.70">
    <property type="match status" value="1"/>
</dbReference>
<dbReference type="SUPFAM" id="SSF81296">
    <property type="entry name" value="E set domains"/>
    <property type="match status" value="1"/>
</dbReference>
<evidence type="ECO:0000256" key="2">
    <source>
        <dbReference type="ARBA" id="ARBA00022448"/>
    </source>
</evidence>
<evidence type="ECO:0000256" key="8">
    <source>
        <dbReference type="ARBA" id="ARBA00023065"/>
    </source>
</evidence>
<dbReference type="eggNOG" id="COG0395">
    <property type="taxonomic scope" value="Bacteria"/>
</dbReference>
<feature type="transmembrane region" description="Helical" evidence="11">
    <location>
        <begin position="117"/>
        <end position="140"/>
    </location>
</feature>
<evidence type="ECO:0000259" key="12">
    <source>
        <dbReference type="Pfam" id="PF07885"/>
    </source>
</evidence>
<proteinExistence type="predicted"/>
<dbReference type="InterPro" id="IPR041647">
    <property type="entry name" value="IRK_C"/>
</dbReference>
<keyword evidence="7 11" id="KW-1133">Transmembrane helix</keyword>
<dbReference type="Gene3D" id="2.60.40.1400">
    <property type="entry name" value="G protein-activated inward rectifier potassium channel 1"/>
    <property type="match status" value="1"/>
</dbReference>
<dbReference type="KEGG" id="cyn:Cyan7425_3890"/>
<dbReference type="GO" id="GO:0034702">
    <property type="term" value="C:monoatomic ion channel complex"/>
    <property type="evidence" value="ECO:0007669"/>
    <property type="project" value="UniProtKB-KW"/>
</dbReference>
<evidence type="ECO:0000256" key="5">
    <source>
        <dbReference type="ARBA" id="ARBA00022882"/>
    </source>
</evidence>
<feature type="domain" description="Potassium channel" evidence="12">
    <location>
        <begin position="78"/>
        <end position="145"/>
    </location>
</feature>
<evidence type="ECO:0000256" key="4">
    <source>
        <dbReference type="ARBA" id="ARBA00022692"/>
    </source>
</evidence>
<evidence type="ECO:0000313" key="14">
    <source>
        <dbReference type="EMBL" id="ACL46207.1"/>
    </source>
</evidence>
<evidence type="ECO:0000256" key="3">
    <source>
        <dbReference type="ARBA" id="ARBA00022538"/>
    </source>
</evidence>
<keyword evidence="5" id="KW-0851">Voltage-gated channel</keyword>
<accession>B8HUK5</accession>
<organism evidence="14">
    <name type="scientific">Cyanothece sp. (strain PCC 7425 / ATCC 29141)</name>
    <dbReference type="NCBI Taxonomy" id="395961"/>
    <lineage>
        <taxon>Bacteria</taxon>
        <taxon>Bacillati</taxon>
        <taxon>Cyanobacteriota</taxon>
        <taxon>Cyanophyceae</taxon>
        <taxon>Gomontiellales</taxon>
        <taxon>Cyanothecaceae</taxon>
        <taxon>Cyanothece</taxon>
    </lineage>
</organism>
<dbReference type="InterPro" id="IPR013099">
    <property type="entry name" value="K_chnl_dom"/>
</dbReference>
<dbReference type="PRINTS" id="PR01320">
    <property type="entry name" value="KIRCHANNEL"/>
</dbReference>
<protein>
    <submittedName>
        <fullName evidence="14">K channel inward rectifier conserved region 2 domain protein</fullName>
    </submittedName>
</protein>
<comment type="subcellular location">
    <subcellularLocation>
        <location evidence="1">Membrane</location>
        <topology evidence="1">Multi-pass membrane protein</topology>
    </subcellularLocation>
</comment>
<dbReference type="Pfam" id="PF17655">
    <property type="entry name" value="IRK_C"/>
    <property type="match status" value="1"/>
</dbReference>
<gene>
    <name evidence="14" type="ordered locus">Cyan7425_3890</name>
</gene>
<evidence type="ECO:0000256" key="10">
    <source>
        <dbReference type="ARBA" id="ARBA00023303"/>
    </source>
</evidence>
<evidence type="ECO:0000256" key="9">
    <source>
        <dbReference type="ARBA" id="ARBA00023136"/>
    </source>
</evidence>
<keyword evidence="8" id="KW-0406">Ion transport</keyword>
<feature type="transmembrane region" description="Helical" evidence="11">
    <location>
        <begin position="152"/>
        <end position="171"/>
    </location>
</feature>
<dbReference type="GO" id="GO:0005886">
    <property type="term" value="C:plasma membrane"/>
    <property type="evidence" value="ECO:0007669"/>
    <property type="project" value="TreeGrafter"/>
</dbReference>
<dbReference type="GO" id="GO:0005242">
    <property type="term" value="F:inward rectifier potassium channel activity"/>
    <property type="evidence" value="ECO:0007669"/>
    <property type="project" value="InterPro"/>
</dbReference>
<feature type="domain" description="Inward rectifier potassium channel C-terminal" evidence="13">
    <location>
        <begin position="152"/>
        <end position="305"/>
    </location>
</feature>
<dbReference type="InterPro" id="IPR014756">
    <property type="entry name" value="Ig_E-set"/>
</dbReference>
<dbReference type="EMBL" id="CP001344">
    <property type="protein sequence ID" value="ACL46207.1"/>
    <property type="molecule type" value="Genomic_DNA"/>
</dbReference>
<reference evidence="14" key="1">
    <citation type="submission" date="2009-01" db="EMBL/GenBank/DDBJ databases">
        <title>Complete sequence of chromosome Cyanothece sp. PCC 7425.</title>
        <authorList>
            <consortium name="US DOE Joint Genome Institute"/>
            <person name="Lucas S."/>
            <person name="Copeland A."/>
            <person name="Lapidus A."/>
            <person name="Glavina del Rio T."/>
            <person name="Dalin E."/>
            <person name="Tice H."/>
            <person name="Bruce D."/>
            <person name="Goodwin L."/>
            <person name="Pitluck S."/>
            <person name="Sims D."/>
            <person name="Meineke L."/>
            <person name="Brettin T."/>
            <person name="Detter J.C."/>
            <person name="Han C."/>
            <person name="Larimer F."/>
            <person name="Land M."/>
            <person name="Hauser L."/>
            <person name="Kyrpides N."/>
            <person name="Ovchinnikova G."/>
            <person name="Liberton M."/>
            <person name="Stoeckel J."/>
            <person name="Banerjee A."/>
            <person name="Singh A."/>
            <person name="Page L."/>
            <person name="Sato H."/>
            <person name="Zhao L."/>
            <person name="Sherman L."/>
            <person name="Pakrasi H."/>
            <person name="Richardson P."/>
        </authorList>
    </citation>
    <scope>NUCLEOTIDE SEQUENCE</scope>
    <source>
        <strain evidence="14">PCC 7425</strain>
    </source>
</reference>
<dbReference type="PANTHER" id="PTHR11767:SF102">
    <property type="entry name" value="INWARDLY RECTIFYING POTASSIUM CHANNEL 1, ISOFORM F"/>
    <property type="match status" value="1"/>
</dbReference>
<dbReference type="STRING" id="395961.Cyan7425_3890"/>
<keyword evidence="9 11" id="KW-0472">Membrane</keyword>
<dbReference type="InterPro" id="IPR016449">
    <property type="entry name" value="K_chnl_inward-rec_Kir"/>
</dbReference>
<sequence>MGKRKRSKFNGWRGWLDTRPKPAAPERIVERDGRVNIERIGLPSSWTDIYHFLLTITWPQFIALITLGYGGMNAFFALLYRLQPNAIANADSFWDAFFFSVQTIGTIGYGVMSPQTFYANVLVTIETLVGLLGLTIATGLMFARFSRPTARVLFSAVAVVTTYNGVPTLMFRMANQRRNQILEAQVRVSLLLDEISQEGHLMRRFYDLPLIRSQSQFFTLSWTAMHPITETSPLSGHTLDSLREGTAILLVSLVGIDETFGQTVHARHAYIPEEILWDRHFVDVFLQDEAGQRYLDYRRFHQVTAPDAREHPSTKGPLNC</sequence>
<evidence type="ECO:0000256" key="11">
    <source>
        <dbReference type="SAM" id="Phobius"/>
    </source>
</evidence>
<dbReference type="InterPro" id="IPR013518">
    <property type="entry name" value="K_chnl_inward-rec_Kir_cyto"/>
</dbReference>
<evidence type="ECO:0000259" key="13">
    <source>
        <dbReference type="Pfam" id="PF17655"/>
    </source>
</evidence>
<evidence type="ECO:0000256" key="7">
    <source>
        <dbReference type="ARBA" id="ARBA00022989"/>
    </source>
</evidence>
<dbReference type="AlphaFoldDB" id="B8HUK5"/>
<dbReference type="OrthoDB" id="9799090at2"/>
<name>B8HUK5_CYAP4</name>
<keyword evidence="4 11" id="KW-0812">Transmembrane</keyword>
<dbReference type="GO" id="GO:0034765">
    <property type="term" value="P:regulation of monoatomic ion transmembrane transport"/>
    <property type="evidence" value="ECO:0007669"/>
    <property type="project" value="TreeGrafter"/>
</dbReference>
<evidence type="ECO:0000256" key="1">
    <source>
        <dbReference type="ARBA" id="ARBA00004141"/>
    </source>
</evidence>
<dbReference type="Pfam" id="PF07885">
    <property type="entry name" value="Ion_trans_2"/>
    <property type="match status" value="1"/>
</dbReference>
<keyword evidence="2" id="KW-0813">Transport</keyword>